<reference evidence="3 4" key="1">
    <citation type="journal article" date="2019" name="Int. J. Syst. Evol. Microbiol.">
        <title>The Global Catalogue of Microorganisms (GCM) 10K type strain sequencing project: providing services to taxonomists for standard genome sequencing and annotation.</title>
        <authorList>
            <consortium name="The Broad Institute Genomics Platform"/>
            <consortium name="The Broad Institute Genome Sequencing Center for Infectious Disease"/>
            <person name="Wu L."/>
            <person name="Ma J."/>
        </authorList>
    </citation>
    <scope>NUCLEOTIDE SEQUENCE [LARGE SCALE GENOMIC DNA]</scope>
    <source>
        <strain evidence="3 4">JCM 13476</strain>
    </source>
</reference>
<feature type="region of interest" description="Disordered" evidence="1">
    <location>
        <begin position="194"/>
        <end position="232"/>
    </location>
</feature>
<evidence type="ECO:0000259" key="2">
    <source>
        <dbReference type="PROSITE" id="PS51782"/>
    </source>
</evidence>
<dbReference type="Pfam" id="PF01476">
    <property type="entry name" value="LysM"/>
    <property type="match status" value="1"/>
</dbReference>
<dbReference type="InterPro" id="IPR050570">
    <property type="entry name" value="Cell_wall_metabolism_enzyme"/>
</dbReference>
<dbReference type="CDD" id="cd12797">
    <property type="entry name" value="M23_peptidase"/>
    <property type="match status" value="1"/>
</dbReference>
<dbReference type="SUPFAM" id="SSF51261">
    <property type="entry name" value="Duplicated hybrid motif"/>
    <property type="match status" value="1"/>
</dbReference>
<feature type="domain" description="LysM" evidence="2">
    <location>
        <begin position="134"/>
        <end position="178"/>
    </location>
</feature>
<dbReference type="InterPro" id="IPR016047">
    <property type="entry name" value="M23ase_b-sheet_dom"/>
</dbReference>
<dbReference type="EMBL" id="BAAAEJ010000007">
    <property type="protein sequence ID" value="GAA0393834.1"/>
    <property type="molecule type" value="Genomic_DNA"/>
</dbReference>
<accession>A0ABN0YFV4</accession>
<comment type="caution">
    <text evidence="3">The sequence shown here is derived from an EMBL/GenBank/DDBJ whole genome shotgun (WGS) entry which is preliminary data.</text>
</comment>
<dbReference type="SMART" id="SM00257">
    <property type="entry name" value="LysM"/>
    <property type="match status" value="1"/>
</dbReference>
<dbReference type="InterPro" id="IPR011055">
    <property type="entry name" value="Dup_hybrid_motif"/>
</dbReference>
<dbReference type="PROSITE" id="PS51782">
    <property type="entry name" value="LYSM"/>
    <property type="match status" value="1"/>
</dbReference>
<evidence type="ECO:0000313" key="3">
    <source>
        <dbReference type="EMBL" id="GAA0393834.1"/>
    </source>
</evidence>
<dbReference type="PROSITE" id="PS51257">
    <property type="entry name" value="PROKAR_LIPOPROTEIN"/>
    <property type="match status" value="1"/>
</dbReference>
<dbReference type="SUPFAM" id="SSF54106">
    <property type="entry name" value="LysM domain"/>
    <property type="match status" value="1"/>
</dbReference>
<dbReference type="PANTHER" id="PTHR21666:SF270">
    <property type="entry name" value="MUREIN HYDROLASE ACTIVATOR ENVC"/>
    <property type="match status" value="1"/>
</dbReference>
<evidence type="ECO:0000313" key="4">
    <source>
        <dbReference type="Proteomes" id="UP001500791"/>
    </source>
</evidence>
<sequence length="384" mass="39104">MIFKMETGMLGSRNWIKAGLLAGSALTLAACSTYPQEPRYSTRPVPTGQAPVPYGQSPYANRPQQQPAAPAQQPNNPYYQPTTPPAVEQGPIASAGSIAGGGLPPASSGPAYPSTGEPVRVTPPASSGPVQAGSAYIIQPGDTISGVGRRFQTPVQTLIELNGLGPRGAISSGQRIILPTTAVDGGTDPYATGPAPSGVVSRVEGVTAPPPPPPSGNAPLPVARQPAASVPPARTQAPVQAPAQAPAQPAAALGQNIALQWPVRGDILRRFGPTGMGERNNGINIGASAGAEVKASADGTVAYVGDDIVGQGLTVLIVHRDGWRTVYSHLGSSTVRDGAQVRAGQVIGTVGTTAGDGRPSIHYEVRQMRGDDPVALDPLGVLPR</sequence>
<dbReference type="CDD" id="cd00118">
    <property type="entry name" value="LysM"/>
    <property type="match status" value="1"/>
</dbReference>
<dbReference type="InterPro" id="IPR036779">
    <property type="entry name" value="LysM_dom_sf"/>
</dbReference>
<evidence type="ECO:0000256" key="1">
    <source>
        <dbReference type="SAM" id="MobiDB-lite"/>
    </source>
</evidence>
<dbReference type="RefSeq" id="WP_341771111.1">
    <property type="nucleotide sequence ID" value="NZ_BAAAEJ010000007.1"/>
</dbReference>
<proteinExistence type="predicted"/>
<organism evidence="3 4">
    <name type="scientific">Brevundimonas terrae</name>
    <dbReference type="NCBI Taxonomy" id="363631"/>
    <lineage>
        <taxon>Bacteria</taxon>
        <taxon>Pseudomonadati</taxon>
        <taxon>Pseudomonadota</taxon>
        <taxon>Alphaproteobacteria</taxon>
        <taxon>Caulobacterales</taxon>
        <taxon>Caulobacteraceae</taxon>
        <taxon>Brevundimonas</taxon>
    </lineage>
</organism>
<feature type="region of interest" description="Disordered" evidence="1">
    <location>
        <begin position="37"/>
        <end position="133"/>
    </location>
</feature>
<feature type="compositionally biased region" description="Low complexity" evidence="1">
    <location>
        <begin position="58"/>
        <end position="81"/>
    </location>
</feature>
<dbReference type="InterPro" id="IPR018392">
    <property type="entry name" value="LysM"/>
</dbReference>
<dbReference type="Gene3D" id="3.10.350.10">
    <property type="entry name" value="LysM domain"/>
    <property type="match status" value="1"/>
</dbReference>
<dbReference type="Pfam" id="PF01551">
    <property type="entry name" value="Peptidase_M23"/>
    <property type="match status" value="1"/>
</dbReference>
<gene>
    <name evidence="3" type="ORF">GCM10009093_20540</name>
</gene>
<dbReference type="Gene3D" id="2.70.70.10">
    <property type="entry name" value="Glucose Permease (Domain IIA)"/>
    <property type="match status" value="1"/>
</dbReference>
<dbReference type="Proteomes" id="UP001500791">
    <property type="component" value="Unassembled WGS sequence"/>
</dbReference>
<name>A0ABN0YFV4_9CAUL</name>
<dbReference type="PANTHER" id="PTHR21666">
    <property type="entry name" value="PEPTIDASE-RELATED"/>
    <property type="match status" value="1"/>
</dbReference>
<keyword evidence="4" id="KW-1185">Reference proteome</keyword>
<protein>
    <recommendedName>
        <fullName evidence="2">LysM domain-containing protein</fullName>
    </recommendedName>
</protein>
<feature type="compositionally biased region" description="Low complexity" evidence="1">
    <location>
        <begin position="104"/>
        <end position="114"/>
    </location>
</feature>